<evidence type="ECO:0000256" key="1">
    <source>
        <dbReference type="SAM" id="Coils"/>
    </source>
</evidence>
<sequence length="534" mass="61114">MDLSLLHFSRLKCYIRFLNLQAEIKSNVEKNPESKHYDVDDDPIGQAYGPKKKGRVRGEGILVTKSMLKHMKHARTIIKEGKLAYKEINNKLNVVIDEVKTLKENATREGQRMQNASPYHTSNYVVLVDLVTDEDAEVSGRRGMFFRDIPVGEWYKYPSFLLKIIDKDLLAYSNLPSETIGILDRDATNRCNEILYCTSEHSSKGCTSEMNLQADPEISENGWKRCFSENGWKDKIDNTEHLNAMDKSLRSSLNHIQTHKENFNKQQLVSLECNNQLQNGMHLPLVMDGAQQGQPISWIPDNDREHMMLSEDPNLLPRRYLGYYVIYPEVDIREAQRYLKEMKLALQTASNSDSKITVSPYSLESSIHKMPSSFPPNQDALSDTPGYCQNRSSLHQPAGSYTSSQQDNILVEERVLRRRSQRRLGLPSWGGVLEHPQQHDTLIVLERGEAAMEQSLLSGESSNNNTHRHSDNHHNHKEYLRRSGAIAYSDPYQRAAALMDLAEDDIGLPDQVHDEFSFADAAIIYFMVIRFDKL</sequence>
<dbReference type="OrthoDB" id="445357at2759"/>
<gene>
    <name evidence="3" type="ORF">GIB67_035676</name>
</gene>
<dbReference type="EMBL" id="JACGCM010001462">
    <property type="protein sequence ID" value="KAF6154711.1"/>
    <property type="molecule type" value="Genomic_DNA"/>
</dbReference>
<reference evidence="3 4" key="1">
    <citation type="journal article" date="2020" name="IScience">
        <title>Genome Sequencing of the Endangered Kingdonia uniflora (Circaeasteraceae, Ranunculales) Reveals Potential Mechanisms of Evolutionary Specialization.</title>
        <authorList>
            <person name="Sun Y."/>
            <person name="Deng T."/>
            <person name="Zhang A."/>
            <person name="Moore M.J."/>
            <person name="Landis J.B."/>
            <person name="Lin N."/>
            <person name="Zhang H."/>
            <person name="Zhang X."/>
            <person name="Huang J."/>
            <person name="Zhang X."/>
            <person name="Sun H."/>
            <person name="Wang H."/>
        </authorList>
    </citation>
    <scope>NUCLEOTIDE SEQUENCE [LARGE SCALE GENOMIC DNA]</scope>
    <source>
        <strain evidence="3">TB1705</strain>
        <tissue evidence="3">Leaf</tissue>
    </source>
</reference>
<evidence type="ECO:0000313" key="3">
    <source>
        <dbReference type="EMBL" id="KAF6154711.1"/>
    </source>
</evidence>
<accession>A0A7J7MIN6</accession>
<keyword evidence="4" id="KW-1185">Reference proteome</keyword>
<organism evidence="3 4">
    <name type="scientific">Kingdonia uniflora</name>
    <dbReference type="NCBI Taxonomy" id="39325"/>
    <lineage>
        <taxon>Eukaryota</taxon>
        <taxon>Viridiplantae</taxon>
        <taxon>Streptophyta</taxon>
        <taxon>Embryophyta</taxon>
        <taxon>Tracheophyta</taxon>
        <taxon>Spermatophyta</taxon>
        <taxon>Magnoliopsida</taxon>
        <taxon>Ranunculales</taxon>
        <taxon>Circaeasteraceae</taxon>
        <taxon>Kingdonia</taxon>
    </lineage>
</organism>
<proteinExistence type="predicted"/>
<dbReference type="Proteomes" id="UP000541444">
    <property type="component" value="Unassembled WGS sequence"/>
</dbReference>
<dbReference type="AlphaFoldDB" id="A0A7J7MIN6"/>
<keyword evidence="1" id="KW-0175">Coiled coil</keyword>
<protein>
    <submittedName>
        <fullName evidence="3">Uncharacterized protein</fullName>
    </submittedName>
</protein>
<feature type="region of interest" description="Disordered" evidence="2">
    <location>
        <begin position="32"/>
        <end position="52"/>
    </location>
</feature>
<feature type="coiled-coil region" evidence="1">
    <location>
        <begin position="85"/>
        <end position="116"/>
    </location>
</feature>
<evidence type="ECO:0000313" key="4">
    <source>
        <dbReference type="Proteomes" id="UP000541444"/>
    </source>
</evidence>
<evidence type="ECO:0000256" key="2">
    <source>
        <dbReference type="SAM" id="MobiDB-lite"/>
    </source>
</evidence>
<name>A0A7J7MIN6_9MAGN</name>
<comment type="caution">
    <text evidence="3">The sequence shown here is derived from an EMBL/GenBank/DDBJ whole genome shotgun (WGS) entry which is preliminary data.</text>
</comment>